<gene>
    <name evidence="2" type="ORF">AHA02nite_16980</name>
</gene>
<dbReference type="AlphaFoldDB" id="A0A511W9A9"/>
<feature type="compositionally biased region" description="Acidic residues" evidence="1">
    <location>
        <begin position="41"/>
        <end position="51"/>
    </location>
</feature>
<evidence type="ECO:0000256" key="1">
    <source>
        <dbReference type="SAM" id="MobiDB-lite"/>
    </source>
</evidence>
<dbReference type="EMBL" id="BJYA01000011">
    <property type="protein sequence ID" value="GEN45922.1"/>
    <property type="molecule type" value="Genomic_DNA"/>
</dbReference>
<keyword evidence="3" id="KW-1185">Reference proteome</keyword>
<comment type="caution">
    <text evidence="2">The sequence shown here is derived from an EMBL/GenBank/DDBJ whole genome shotgun (WGS) entry which is preliminary data.</text>
</comment>
<reference evidence="2 3" key="1">
    <citation type="submission" date="2019-07" db="EMBL/GenBank/DDBJ databases">
        <title>Whole genome shotgun sequence of Alkalibacillus haloalkaliphilus NBRC 103110.</title>
        <authorList>
            <person name="Hosoyama A."/>
            <person name="Uohara A."/>
            <person name="Ohji S."/>
            <person name="Ichikawa N."/>
        </authorList>
    </citation>
    <scope>NUCLEOTIDE SEQUENCE [LARGE SCALE GENOMIC DNA]</scope>
    <source>
        <strain evidence="2 3">NBRC 103110</strain>
    </source>
</reference>
<proteinExistence type="predicted"/>
<protein>
    <submittedName>
        <fullName evidence="2">Uncharacterized protein</fullName>
    </submittedName>
</protein>
<name>A0A511W9A9_9BACI</name>
<accession>A0A511W9A9</accession>
<sequence>MRKVVISGLVVVIITTLLIIIFQGEPNSEEVQDADLHNEDEGASEEDEESKLVDFEYDPSDFMIRAYRPLMRSDIFEEDGEGCYEVDEVIERGDCFLEVINDHLSFDLNYDQTQFYFPIQQERDDWEDVFYFEVGDEGDLVDLELLDYAEEYEDEFAGPQDDLARGKETLMAYWYVFSSVIPNEFRPTLERVYWLDAQEQQLLAIYRPPDDSEILSLVLSQYVGDYDTPVKVILIHEFGHYLTLNSSEIDYSNGLYEDDPSLCEEYLTVYGCAKEDSYMNQFVGLFWSDLLEEYEAIDWSEESDDYREFFEKNENHFFNTYQGTAPEEDIAESFAFFVFLDSDRVETGDRVKYDKVSFFYQFDELVELRTEILENFYNLSLEDGNRY</sequence>
<dbReference type="RefSeq" id="WP_146816275.1">
    <property type="nucleotide sequence ID" value="NZ_BJYA01000011.1"/>
</dbReference>
<evidence type="ECO:0000313" key="3">
    <source>
        <dbReference type="Proteomes" id="UP000321440"/>
    </source>
</evidence>
<feature type="region of interest" description="Disordered" evidence="1">
    <location>
        <begin position="31"/>
        <end position="51"/>
    </location>
</feature>
<dbReference type="Proteomes" id="UP000321440">
    <property type="component" value="Unassembled WGS sequence"/>
</dbReference>
<dbReference type="OrthoDB" id="1114958at2"/>
<organism evidence="2 3">
    <name type="scientific">Alkalibacillus haloalkaliphilus</name>
    <dbReference type="NCBI Taxonomy" id="94136"/>
    <lineage>
        <taxon>Bacteria</taxon>
        <taxon>Bacillati</taxon>
        <taxon>Bacillota</taxon>
        <taxon>Bacilli</taxon>
        <taxon>Bacillales</taxon>
        <taxon>Bacillaceae</taxon>
        <taxon>Alkalibacillus</taxon>
    </lineage>
</organism>
<evidence type="ECO:0000313" key="2">
    <source>
        <dbReference type="EMBL" id="GEN45922.1"/>
    </source>
</evidence>